<keyword evidence="2" id="KW-1185">Reference proteome</keyword>
<organism evidence="1 2">
    <name type="scientific">Azospirillum humicireducens</name>
    <dbReference type="NCBI Taxonomy" id="1226968"/>
    <lineage>
        <taxon>Bacteria</taxon>
        <taxon>Pseudomonadati</taxon>
        <taxon>Pseudomonadota</taxon>
        <taxon>Alphaproteobacteria</taxon>
        <taxon>Rhodospirillales</taxon>
        <taxon>Azospirillaceae</taxon>
        <taxon>Azospirillum</taxon>
    </lineage>
</organism>
<gene>
    <name evidence="1" type="ORF">A6A40_05705</name>
</gene>
<dbReference type="Proteomes" id="UP000077405">
    <property type="component" value="Chromosome"/>
</dbReference>
<evidence type="ECO:0000313" key="1">
    <source>
        <dbReference type="EMBL" id="ANC91438.1"/>
    </source>
</evidence>
<dbReference type="AlphaFoldDB" id="A0A160JF09"/>
<dbReference type="KEGG" id="ahu:A6A40_05705"/>
<dbReference type="OrthoDB" id="7305404at2"/>
<name>A0A160JF09_9PROT</name>
<sequence>MPSLTPAPFAVALFLPDLDDRPDRQAAVELAHRLLRTGAAVDVVAPMGGGPLRAALDPAIGQIDLAKRHAATSVLALARVVAERQHGLLAAPREVAWIARAALWLARSDARMVALAGDATADFAAIRAAAPRWD</sequence>
<evidence type="ECO:0000313" key="2">
    <source>
        <dbReference type="Proteomes" id="UP000077405"/>
    </source>
</evidence>
<accession>A0A160JF09</accession>
<dbReference type="EMBL" id="CP015285">
    <property type="protein sequence ID" value="ANC91438.1"/>
    <property type="molecule type" value="Genomic_DNA"/>
</dbReference>
<dbReference type="RefSeq" id="WP_063634543.1">
    <property type="nucleotide sequence ID" value="NZ_CP015285.1"/>
</dbReference>
<protein>
    <submittedName>
        <fullName evidence="1">Uncharacterized protein</fullName>
    </submittedName>
</protein>
<proteinExistence type="predicted"/>
<reference evidence="1 2" key="1">
    <citation type="journal article" date="2013" name="Int. J. Syst. Evol. Microbiol.">
        <title>Azospirillum humicireducens sp. nov., a nitrogen-fixing bacterium isolated from a microbial fuel cell.</title>
        <authorList>
            <person name="Zhou S."/>
            <person name="Han L."/>
            <person name="Wang Y."/>
            <person name="Yang G."/>
            <person name="Zhuang L."/>
            <person name="Hu P."/>
        </authorList>
    </citation>
    <scope>NUCLEOTIDE SEQUENCE [LARGE SCALE GENOMIC DNA]</scope>
    <source>
        <strain evidence="1 2">SgZ-5</strain>
    </source>
</reference>